<protein>
    <recommendedName>
        <fullName evidence="2">DUF58 domain-containing protein</fullName>
    </recommendedName>
</protein>
<dbReference type="Pfam" id="PF01882">
    <property type="entry name" value="DUF58"/>
    <property type="match status" value="1"/>
</dbReference>
<keyword evidence="1" id="KW-0472">Membrane</keyword>
<proteinExistence type="predicted"/>
<evidence type="ECO:0000313" key="4">
    <source>
        <dbReference type="Proteomes" id="UP000028730"/>
    </source>
</evidence>
<dbReference type="eggNOG" id="COG1721">
    <property type="taxonomic scope" value="Bacteria"/>
</dbReference>
<evidence type="ECO:0000313" key="3">
    <source>
        <dbReference type="EMBL" id="KFF31354.1"/>
    </source>
</evidence>
<keyword evidence="4" id="KW-1185">Reference proteome</keyword>
<dbReference type="EMBL" id="ATLK01000001">
    <property type="protein sequence ID" value="KFF31354.1"/>
    <property type="molecule type" value="Genomic_DNA"/>
</dbReference>
<dbReference type="AlphaFoldDB" id="A0A080N679"/>
<feature type="transmembrane region" description="Helical" evidence="1">
    <location>
        <begin position="43"/>
        <end position="65"/>
    </location>
</feature>
<feature type="transmembrane region" description="Helical" evidence="1">
    <location>
        <begin position="12"/>
        <end position="37"/>
    </location>
</feature>
<name>A0A080N679_9BIFI</name>
<reference evidence="3 4" key="1">
    <citation type="journal article" date="2014" name="Appl. Environ. Microbiol.">
        <title>Genomic encyclopedia of type strains of the genus Bifidobacterium.</title>
        <authorList>
            <person name="Milani C."/>
            <person name="Lugli G.A."/>
            <person name="Duranti S."/>
            <person name="Turroni F."/>
            <person name="Bottacini F."/>
            <person name="Mangifesta M."/>
            <person name="Sanchez B."/>
            <person name="Viappiani A."/>
            <person name="Mancabelli L."/>
            <person name="Taminiau B."/>
            <person name="Delcenserie V."/>
            <person name="Barrangou R."/>
            <person name="Margolles A."/>
            <person name="van Sinderen D."/>
            <person name="Ventura M."/>
        </authorList>
    </citation>
    <scope>NUCLEOTIDE SEQUENCE [LARGE SCALE GENOMIC DNA]</scope>
    <source>
        <strain evidence="3 4">DSM 19703</strain>
    </source>
</reference>
<keyword evidence="1" id="KW-0812">Transmembrane</keyword>
<dbReference type="Proteomes" id="UP000028730">
    <property type="component" value="Unassembled WGS sequence"/>
</dbReference>
<organism evidence="3 4">
    <name type="scientific">Bifidobacterium bombi DSM 19703</name>
    <dbReference type="NCBI Taxonomy" id="1341695"/>
    <lineage>
        <taxon>Bacteria</taxon>
        <taxon>Bacillati</taxon>
        <taxon>Actinomycetota</taxon>
        <taxon>Actinomycetes</taxon>
        <taxon>Bifidobacteriales</taxon>
        <taxon>Bifidobacteriaceae</taxon>
        <taxon>Bifidobacterium</taxon>
    </lineage>
</organism>
<evidence type="ECO:0000256" key="1">
    <source>
        <dbReference type="SAM" id="Phobius"/>
    </source>
</evidence>
<keyword evidence="1" id="KW-1133">Transmembrane helix</keyword>
<evidence type="ECO:0000259" key="2">
    <source>
        <dbReference type="Pfam" id="PF01882"/>
    </source>
</evidence>
<gene>
    <name evidence="3" type="ORF">BBOMB_0701</name>
</gene>
<dbReference type="PANTHER" id="PTHR34351">
    <property type="entry name" value="SLR1927 PROTEIN-RELATED"/>
    <property type="match status" value="1"/>
</dbReference>
<comment type="caution">
    <text evidence="3">The sequence shown here is derived from an EMBL/GenBank/DDBJ whole genome shotgun (WGS) entry which is preliminary data.</text>
</comment>
<accession>A0A080N679</accession>
<sequence>MIERTRRFLTAFGHMATAYVTPFGWLVFIAGASWLALFPRLGWYELLTGGVLALTMVASGIIMSLGNTRLESTLSLSADRVTAGDAVTINVTVSNPGKTPTTRAWGDLPLGDLHEQFRIPALPAGGRESLEVDFIAKQRAVLDVGPLTVRKGDPFGLVRHRRSIAERTKVYIHPKTVSLNPLESAMVRDLEGSPSGQIVDDDLDFYGLRDYHDGDDIRNIHWLSSAKSGRMMVRQYEATKRTDTSLTLDTDPKDYTGPDQFELAVSVLASLGVQCLEQNRPLTAHAASATVRPSSPLALLDWCSAIKPHFSPSRDMAVGTLKGNPASSCYFLVVGPLVPQDALRRIASAFPKAAACIIIRIDTTAERAIRQYDDFTSATLGSIEDLQLVMEAIS</sequence>
<feature type="domain" description="DUF58" evidence="2">
    <location>
        <begin position="208"/>
        <end position="282"/>
    </location>
</feature>
<dbReference type="InterPro" id="IPR002881">
    <property type="entry name" value="DUF58"/>
</dbReference>
<dbReference type="OrthoDB" id="9812729at2"/>
<dbReference type="RefSeq" id="WP_044087172.1">
    <property type="nucleotide sequence ID" value="NZ_ATLK01000001.1"/>
</dbReference>
<dbReference type="STRING" id="1341695.BBOMB_0701"/>